<protein>
    <recommendedName>
        <fullName evidence="4">Type II secretion system protein GspF domain-containing protein</fullName>
    </recommendedName>
</protein>
<keyword evidence="1" id="KW-0812">Transmembrane</keyword>
<feature type="transmembrane region" description="Helical" evidence="1">
    <location>
        <begin position="62"/>
        <end position="82"/>
    </location>
</feature>
<name>A0ABU5CQ76_9BACI</name>
<proteinExistence type="predicted"/>
<organism evidence="2 3">
    <name type="scientific">Paracerasibacillus soli</name>
    <dbReference type="NCBI Taxonomy" id="480284"/>
    <lineage>
        <taxon>Bacteria</taxon>
        <taxon>Bacillati</taxon>
        <taxon>Bacillota</taxon>
        <taxon>Bacilli</taxon>
        <taxon>Bacillales</taxon>
        <taxon>Bacillaceae</taxon>
        <taxon>Paracerasibacillus</taxon>
    </lineage>
</organism>
<comment type="caution">
    <text evidence="2">The sequence shown here is derived from an EMBL/GenBank/DDBJ whole genome shotgun (WGS) entry which is preliminary data.</text>
</comment>
<evidence type="ECO:0000313" key="3">
    <source>
        <dbReference type="Proteomes" id="UP001275315"/>
    </source>
</evidence>
<dbReference type="Proteomes" id="UP001275315">
    <property type="component" value="Unassembled WGS sequence"/>
</dbReference>
<keyword evidence="1" id="KW-1133">Transmembrane helix</keyword>
<gene>
    <name evidence="2" type="ORF">RWD45_08120</name>
</gene>
<keyword evidence="3" id="KW-1185">Reference proteome</keyword>
<evidence type="ECO:0000256" key="1">
    <source>
        <dbReference type="SAM" id="Phobius"/>
    </source>
</evidence>
<sequence>MLKDLNYRCGIQEVSIFTTTVMMNYRKGGSLLVNSLKELSVSLWDKRKTVTRIKGEEASSKLVFPIIFIFASVLLIVVYPQLQCFKKIILRSVKK</sequence>
<dbReference type="EMBL" id="JAWDIQ010000001">
    <property type="protein sequence ID" value="MDY0408532.1"/>
    <property type="molecule type" value="Genomic_DNA"/>
</dbReference>
<reference evidence="2 3" key="1">
    <citation type="submission" date="2023-10" db="EMBL/GenBank/DDBJ databases">
        <title>Virgibacillus soli CC-YMP-6 genome.</title>
        <authorList>
            <person name="Miliotis G."/>
            <person name="Sengupta P."/>
            <person name="Hameed A."/>
            <person name="Chuvochina M."/>
            <person name="Mcdonagh F."/>
            <person name="Simpson A.C."/>
            <person name="Singh N.K."/>
            <person name="Rekha P.D."/>
            <person name="Raman K."/>
            <person name="Hugenholtz P."/>
            <person name="Venkateswaran K."/>
        </authorList>
    </citation>
    <scope>NUCLEOTIDE SEQUENCE [LARGE SCALE GENOMIC DNA]</scope>
    <source>
        <strain evidence="2 3">CC-YMP-6</strain>
    </source>
</reference>
<keyword evidence="1" id="KW-0472">Membrane</keyword>
<accession>A0ABU5CQ76</accession>
<evidence type="ECO:0000313" key="2">
    <source>
        <dbReference type="EMBL" id="MDY0408532.1"/>
    </source>
</evidence>
<evidence type="ECO:0008006" key="4">
    <source>
        <dbReference type="Google" id="ProtNLM"/>
    </source>
</evidence>
<dbReference type="RefSeq" id="WP_320379258.1">
    <property type="nucleotide sequence ID" value="NZ_JAWDIQ010000001.1"/>
</dbReference>